<sequence>MQVAIVEIKAHCPEPGATSARMLELGATHQGRDHQVDTYFAVPHGRLKLRQGGIETNLIHYRRDDHAGPKESQVLLHSPSDAPSLRAALSAALDVRVVVDKQRDIFWAGNVKLHLDDVAGLGTFVEIEAIDRDGSHSRAELHDRCRQWLNDLGIEPSLLVTHSYSDLLLARNEMRAGDAGDP</sequence>
<organism evidence="2 3">
    <name type="scientific">Pseudonocardia parietis</name>
    <dbReference type="NCBI Taxonomy" id="570936"/>
    <lineage>
        <taxon>Bacteria</taxon>
        <taxon>Bacillati</taxon>
        <taxon>Actinomycetota</taxon>
        <taxon>Actinomycetes</taxon>
        <taxon>Pseudonocardiales</taxon>
        <taxon>Pseudonocardiaceae</taxon>
        <taxon>Pseudonocardia</taxon>
    </lineage>
</organism>
<keyword evidence="3" id="KW-1185">Reference proteome</keyword>
<comment type="caution">
    <text evidence="2">The sequence shown here is derived from an EMBL/GenBank/DDBJ whole genome shotgun (WGS) entry which is preliminary data.</text>
</comment>
<dbReference type="CDD" id="cd07890">
    <property type="entry name" value="CYTH-like_AC_IV-like"/>
    <property type="match status" value="1"/>
</dbReference>
<dbReference type="Proteomes" id="UP001519295">
    <property type="component" value="Unassembled WGS sequence"/>
</dbReference>
<dbReference type="EMBL" id="JAGINU010000001">
    <property type="protein sequence ID" value="MBP2367072.1"/>
    <property type="molecule type" value="Genomic_DNA"/>
</dbReference>
<dbReference type="PANTHER" id="PTHR21028:SF2">
    <property type="entry name" value="CYTH DOMAIN-CONTAINING PROTEIN"/>
    <property type="match status" value="1"/>
</dbReference>
<name>A0ABS4VT27_9PSEU</name>
<evidence type="ECO:0000313" key="2">
    <source>
        <dbReference type="EMBL" id="MBP2367072.1"/>
    </source>
</evidence>
<evidence type="ECO:0000259" key="1">
    <source>
        <dbReference type="PROSITE" id="PS51707"/>
    </source>
</evidence>
<evidence type="ECO:0000313" key="3">
    <source>
        <dbReference type="Proteomes" id="UP001519295"/>
    </source>
</evidence>
<dbReference type="PROSITE" id="PS51707">
    <property type="entry name" value="CYTH"/>
    <property type="match status" value="1"/>
</dbReference>
<dbReference type="PANTHER" id="PTHR21028">
    <property type="entry name" value="SI:CH211-156B7.4"/>
    <property type="match status" value="1"/>
</dbReference>
<dbReference type="InterPro" id="IPR033469">
    <property type="entry name" value="CYTH-like_dom_sf"/>
</dbReference>
<dbReference type="SUPFAM" id="SSF55154">
    <property type="entry name" value="CYTH-like phosphatases"/>
    <property type="match status" value="1"/>
</dbReference>
<proteinExistence type="predicted"/>
<feature type="domain" description="CYTH" evidence="1">
    <location>
        <begin position="3"/>
        <end position="170"/>
    </location>
</feature>
<dbReference type="InterPro" id="IPR023577">
    <property type="entry name" value="CYTH_domain"/>
</dbReference>
<dbReference type="RefSeq" id="WP_210027172.1">
    <property type="nucleotide sequence ID" value="NZ_JAGINU010000001.1"/>
</dbReference>
<gene>
    <name evidence="2" type="ORF">JOF36_002768</name>
</gene>
<dbReference type="InterPro" id="IPR008173">
    <property type="entry name" value="Adenylyl_cyclase_CyaB"/>
</dbReference>
<accession>A0ABS4VT27</accession>
<dbReference type="Gene3D" id="2.40.320.10">
    <property type="entry name" value="Hypothetical Protein Pfu-838710-001"/>
    <property type="match status" value="1"/>
</dbReference>
<dbReference type="SMART" id="SM01118">
    <property type="entry name" value="CYTH"/>
    <property type="match status" value="1"/>
</dbReference>
<dbReference type="Pfam" id="PF01928">
    <property type="entry name" value="CYTH"/>
    <property type="match status" value="1"/>
</dbReference>
<protein>
    <submittedName>
        <fullName evidence="2">Adenylyl cyclase CyaB</fullName>
    </submittedName>
</protein>
<reference evidence="2 3" key="1">
    <citation type="submission" date="2021-03" db="EMBL/GenBank/DDBJ databases">
        <title>Sequencing the genomes of 1000 actinobacteria strains.</title>
        <authorList>
            <person name="Klenk H.-P."/>
        </authorList>
    </citation>
    <scope>NUCLEOTIDE SEQUENCE [LARGE SCALE GENOMIC DNA]</scope>
    <source>
        <strain evidence="2 3">DSM 45256</strain>
    </source>
</reference>